<sequence>MSIYNKKMKNYTISGNSNYAWSASNNVFYLISDLLVYIRNGNWPGDAVEVSDEIFGEYSSFQNGNGKIRGVGEDGMPAWVDAPEPTPEDKVAIAEMQKQKLIDQANSKIAPLQDAVDLGIATDDESDSLLEWKKYRVQLSRVNTSLAPDIQWPTLPNSK</sequence>
<name>A0AAW6SAR7_ENTCL</name>
<evidence type="ECO:0000313" key="1">
    <source>
        <dbReference type="EMBL" id="MDH0198928.1"/>
    </source>
</evidence>
<dbReference type="AlphaFoldDB" id="A0AAW6SAR7"/>
<dbReference type="EMBL" id="JAODZM010000077">
    <property type="protein sequence ID" value="MDH0198928.1"/>
    <property type="molecule type" value="Genomic_DNA"/>
</dbReference>
<dbReference type="Proteomes" id="UP001158360">
    <property type="component" value="Unassembled WGS sequence"/>
</dbReference>
<dbReference type="RefSeq" id="WP_229218272.1">
    <property type="nucleotide sequence ID" value="NZ_JAODZM010000077.1"/>
</dbReference>
<protein>
    <submittedName>
        <fullName evidence="1">Tail fiber assembly protein</fullName>
    </submittedName>
</protein>
<dbReference type="InterPro" id="IPR051220">
    <property type="entry name" value="TFA_Chaperone"/>
</dbReference>
<dbReference type="PANTHER" id="PTHR34413">
    <property type="entry name" value="PROPHAGE TAIL FIBER ASSEMBLY PROTEIN HOMOLOG TFAE-RELATED-RELATED"/>
    <property type="match status" value="1"/>
</dbReference>
<proteinExistence type="predicted"/>
<dbReference type="Pfam" id="PF02413">
    <property type="entry name" value="Caudo_TAP"/>
    <property type="match status" value="1"/>
</dbReference>
<accession>A0AAW6SAR7</accession>
<evidence type="ECO:0000313" key="2">
    <source>
        <dbReference type="Proteomes" id="UP001158360"/>
    </source>
</evidence>
<dbReference type="InterPro" id="IPR003458">
    <property type="entry name" value="Phage_T4_Gp38_tail_assem"/>
</dbReference>
<gene>
    <name evidence="1" type="ORF">N7383_25230</name>
</gene>
<reference evidence="1" key="1">
    <citation type="submission" date="2022-09" db="EMBL/GenBank/DDBJ databases">
        <title>Intensive care unit water sources are persistently colonized with multi-drug resistant bacteria and are the site of extensive horizontal gene transfer of antibiotic resistance genes.</title>
        <authorList>
            <person name="Diorio-Toth L."/>
        </authorList>
    </citation>
    <scope>NUCLEOTIDE SEQUENCE</scope>
    <source>
        <strain evidence="1">GD04139</strain>
    </source>
</reference>
<dbReference type="PANTHER" id="PTHR34413:SF2">
    <property type="entry name" value="PROPHAGE TAIL FIBER ASSEMBLY PROTEIN HOMOLOG TFAE-RELATED"/>
    <property type="match status" value="1"/>
</dbReference>
<comment type="caution">
    <text evidence="1">The sequence shown here is derived from an EMBL/GenBank/DDBJ whole genome shotgun (WGS) entry which is preliminary data.</text>
</comment>
<organism evidence="1 2">
    <name type="scientific">Enterobacter cloacae</name>
    <dbReference type="NCBI Taxonomy" id="550"/>
    <lineage>
        <taxon>Bacteria</taxon>
        <taxon>Pseudomonadati</taxon>
        <taxon>Pseudomonadota</taxon>
        <taxon>Gammaproteobacteria</taxon>
        <taxon>Enterobacterales</taxon>
        <taxon>Enterobacteriaceae</taxon>
        <taxon>Enterobacter</taxon>
        <taxon>Enterobacter cloacae complex</taxon>
    </lineage>
</organism>